<sequence>MKEYNSIQVKELIKWQNKMRKRPSIINKASKGTQNKLNSILPDKYHEVITTAIKNMTKVVLLGSKYTTKPPIQNLDLEERDILAKEKIKNYKTTAVLEGAGTGAGGILIGLADLPLLLSIKIKLLYELASIYGFDVNDYRERIYILNIFQLAFSSQNHVNYIFEKMEHWDEYKETLSDDINDFNWRSFQQEYRDYIDLAKLLQLAPGIGAFVGAYVNNKLVDKLGEFAIYAYHMRHLEKELYINDTKERWWMKKYKNLNKYK</sequence>
<organism evidence="1 2">
    <name type="scientific">Romboutsia lituseburensis DSM 797</name>
    <dbReference type="NCBI Taxonomy" id="1121325"/>
    <lineage>
        <taxon>Bacteria</taxon>
        <taxon>Bacillati</taxon>
        <taxon>Bacillota</taxon>
        <taxon>Clostridia</taxon>
        <taxon>Peptostreptococcales</taxon>
        <taxon>Peptostreptococcaceae</taxon>
        <taxon>Romboutsia</taxon>
    </lineage>
</organism>
<protein>
    <submittedName>
        <fullName evidence="1">EcsC protein family protein</fullName>
    </submittedName>
</protein>
<evidence type="ECO:0000313" key="1">
    <source>
        <dbReference type="EMBL" id="SDL69962.1"/>
    </source>
</evidence>
<dbReference type="Pfam" id="PF12787">
    <property type="entry name" value="EcsC"/>
    <property type="match status" value="1"/>
</dbReference>
<dbReference type="STRING" id="1121325.SAMN04515677_10399"/>
<proteinExistence type="predicted"/>
<dbReference type="EMBL" id="FNGW01000003">
    <property type="protein sequence ID" value="SDL69962.1"/>
    <property type="molecule type" value="Genomic_DNA"/>
</dbReference>
<name>A0A1G9M6P0_9FIRM</name>
<reference evidence="1 2" key="1">
    <citation type="submission" date="2016-10" db="EMBL/GenBank/DDBJ databases">
        <authorList>
            <person name="de Groot N.N."/>
        </authorList>
    </citation>
    <scope>NUCLEOTIDE SEQUENCE [LARGE SCALE GENOMIC DNA]</scope>
    <source>
        <strain evidence="1 2">DSM 797</strain>
    </source>
</reference>
<gene>
    <name evidence="1" type="ORF">SAMN04515677_10399</name>
</gene>
<evidence type="ECO:0000313" key="2">
    <source>
        <dbReference type="Proteomes" id="UP000199068"/>
    </source>
</evidence>
<dbReference type="RefSeq" id="WP_092724812.1">
    <property type="nucleotide sequence ID" value="NZ_FNGW01000003.1"/>
</dbReference>
<dbReference type="Proteomes" id="UP000199068">
    <property type="component" value="Unassembled WGS sequence"/>
</dbReference>
<dbReference type="PANTHER" id="PTHR41260">
    <property type="entry name" value="PROTEIN ECSC"/>
    <property type="match status" value="1"/>
</dbReference>
<dbReference type="AlphaFoldDB" id="A0A1G9M6P0"/>
<dbReference type="InterPro" id="IPR024787">
    <property type="entry name" value="EcsC"/>
</dbReference>
<dbReference type="PANTHER" id="PTHR41260:SF1">
    <property type="entry name" value="PROTEIN ECSC"/>
    <property type="match status" value="1"/>
</dbReference>
<accession>A0A1G9M6P0</accession>
<keyword evidence="2" id="KW-1185">Reference proteome</keyword>